<keyword evidence="2" id="KW-0732">Signal</keyword>
<comment type="caution">
    <text evidence="4">The sequence shown here is derived from an EMBL/GenBank/DDBJ whole genome shotgun (WGS) entry which is preliminary data.</text>
</comment>
<dbReference type="Proteomes" id="UP000463470">
    <property type="component" value="Unassembled WGS sequence"/>
</dbReference>
<keyword evidence="5" id="KW-1185">Reference proteome</keyword>
<protein>
    <recommendedName>
        <fullName evidence="3">YcdB/YcdC repeated domain-containing protein</fullName>
    </recommendedName>
</protein>
<evidence type="ECO:0000313" key="4">
    <source>
        <dbReference type="EMBL" id="MZP29172.1"/>
    </source>
</evidence>
<dbReference type="InterPro" id="IPR032599">
    <property type="entry name" value="YcdB/YcdC_rep_domain"/>
</dbReference>
<reference evidence="4 5" key="1">
    <citation type="submission" date="2020-01" db="EMBL/GenBank/DDBJ databases">
        <title>Whole-genome sequence of Heliobacterium undosum DSM 13378.</title>
        <authorList>
            <person name="Kyndt J.A."/>
            <person name="Meyer T.E."/>
        </authorList>
    </citation>
    <scope>NUCLEOTIDE SEQUENCE [LARGE SCALE GENOMIC DNA]</scope>
    <source>
        <strain evidence="4 5">DSM 13378</strain>
    </source>
</reference>
<feature type="signal peptide" evidence="2">
    <location>
        <begin position="1"/>
        <end position="40"/>
    </location>
</feature>
<feature type="compositionally biased region" description="Polar residues" evidence="1">
    <location>
        <begin position="75"/>
        <end position="85"/>
    </location>
</feature>
<organism evidence="4 5">
    <name type="scientific">Heliomicrobium undosum</name>
    <dbReference type="NCBI Taxonomy" id="121734"/>
    <lineage>
        <taxon>Bacteria</taxon>
        <taxon>Bacillati</taxon>
        <taxon>Bacillota</taxon>
        <taxon>Clostridia</taxon>
        <taxon>Eubacteriales</taxon>
        <taxon>Heliobacteriaceae</taxon>
        <taxon>Heliomicrobium</taxon>
    </lineage>
</organism>
<evidence type="ECO:0000313" key="5">
    <source>
        <dbReference type="Proteomes" id="UP000463470"/>
    </source>
</evidence>
<feature type="chain" id="PRO_5032791241" description="YcdB/YcdC repeated domain-containing protein" evidence="2">
    <location>
        <begin position="41"/>
        <end position="655"/>
    </location>
</feature>
<sequence>MSHQGKGDERKGRRRPAQAALAGLVLTSMLAGAFPASALAADGTAQTTEAAAQAAEAVPRGTEAIPQAKAAVPQPESSSSRTATVEVQGEEEHKIEKASPQVEARIQKTIDLLRSLYPEFGSLNLQMKLREKNTRMMHGQRTEREEWILFFDDRQPKDKKSEDRIYNQVHMNFDETGALISYSWQNPNWAGTDMPDKAMASKKAKEFLQKLIGADLDRYAPGSASSTGTHGAASDGGKKVTWTHRSVQFEGLVNGIPLINSSDNWTVDVDGKGRIVGVHHWNKERPDPALYPDPAKAITLDAAKRRFAEQTRMVLSYQPQEFLNQSPAELADMPLPGRKPMILAYMPDSMGYIDAFTGKPSIEFNAVTDVFKKTEASIRITGQGKGLYVRSPEEGRRFIEKELGFDMTGMTFFNVPKEEEKEPAAPTIKRYHWDEQERMDSLLAKIRPDKFRPRYASLTTESDTGRICGFSIGRVYVDSEQQAQEAKPFTAIPAEEAKKKAVSFLQPFLPARTIETKLLEPRDGQPTYPDWVDVSKLPQDFRESPVCDFIFIPLHEGVPVEGIHWHVSVDKATGKVWSFTYFPVDFDKLPSKSGLISPEMAEDTYLKNLDIKRVYLWPEFFNQRAPKPQLVYMPAYEFVGVIDAKTGKPIPFVKD</sequence>
<dbReference type="AlphaFoldDB" id="A0A845KYW4"/>
<dbReference type="EMBL" id="WXEY01000004">
    <property type="protein sequence ID" value="MZP29172.1"/>
    <property type="molecule type" value="Genomic_DNA"/>
</dbReference>
<evidence type="ECO:0000256" key="2">
    <source>
        <dbReference type="SAM" id="SignalP"/>
    </source>
</evidence>
<accession>A0A845KYW4</accession>
<feature type="domain" description="YcdB/YcdC repeated" evidence="3">
    <location>
        <begin position="141"/>
        <end position="276"/>
    </location>
</feature>
<dbReference type="RefSeq" id="WP_161256118.1">
    <property type="nucleotide sequence ID" value="NZ_WXEY01000004.1"/>
</dbReference>
<feature type="region of interest" description="Disordered" evidence="1">
    <location>
        <begin position="57"/>
        <end position="101"/>
    </location>
</feature>
<proteinExistence type="predicted"/>
<gene>
    <name evidence="4" type="ORF">GTO91_05535</name>
</gene>
<evidence type="ECO:0000259" key="3">
    <source>
        <dbReference type="Pfam" id="PF16244"/>
    </source>
</evidence>
<dbReference type="Pfam" id="PF16244">
    <property type="entry name" value="DUF4901"/>
    <property type="match status" value="1"/>
</dbReference>
<evidence type="ECO:0000256" key="1">
    <source>
        <dbReference type="SAM" id="MobiDB-lite"/>
    </source>
</evidence>
<dbReference type="OrthoDB" id="2379565at2"/>
<name>A0A845KYW4_9FIRM</name>